<evidence type="ECO:0000256" key="8">
    <source>
        <dbReference type="SAM" id="Phobius"/>
    </source>
</evidence>
<dbReference type="InterPro" id="IPR003594">
    <property type="entry name" value="HATPase_dom"/>
</dbReference>
<dbReference type="Gene3D" id="1.10.287.130">
    <property type="match status" value="1"/>
</dbReference>
<keyword evidence="8" id="KW-0812">Transmembrane</keyword>
<dbReference type="PANTHER" id="PTHR45453:SF1">
    <property type="entry name" value="PHOSPHATE REGULON SENSOR PROTEIN PHOR"/>
    <property type="match status" value="1"/>
</dbReference>
<gene>
    <name evidence="10" type="primary">phoR_2</name>
    <name evidence="11" type="synonym">phoR_10</name>
    <name evidence="11" type="ORF">CLCOS_30650</name>
    <name evidence="10" type="ORF">WX73_01004</name>
</gene>
<dbReference type="Gene3D" id="6.10.340.10">
    <property type="match status" value="1"/>
</dbReference>
<keyword evidence="6" id="KW-0418">Kinase</keyword>
<feature type="transmembrane region" description="Helical" evidence="8">
    <location>
        <begin position="109"/>
        <end position="133"/>
    </location>
</feature>
<feature type="domain" description="Histidine kinase" evidence="9">
    <location>
        <begin position="200"/>
        <end position="415"/>
    </location>
</feature>
<feature type="transmembrane region" description="Helical" evidence="8">
    <location>
        <begin position="12"/>
        <end position="32"/>
    </location>
</feature>
<dbReference type="Proteomes" id="UP000093694">
    <property type="component" value="Unassembled WGS sequence"/>
</dbReference>
<accession>A0A162JAB2</accession>
<dbReference type="EC" id="2.7.13.3" evidence="3"/>
<evidence type="ECO:0000256" key="1">
    <source>
        <dbReference type="ARBA" id="ARBA00000085"/>
    </source>
</evidence>
<dbReference type="PROSITE" id="PS50109">
    <property type="entry name" value="HIS_KIN"/>
    <property type="match status" value="1"/>
</dbReference>
<keyword evidence="5 10" id="KW-0808">Transferase</keyword>
<evidence type="ECO:0000313" key="11">
    <source>
        <dbReference type="EMBL" id="OBR92265.1"/>
    </source>
</evidence>
<dbReference type="GO" id="GO:0000155">
    <property type="term" value="F:phosphorelay sensor kinase activity"/>
    <property type="evidence" value="ECO:0007669"/>
    <property type="project" value="InterPro"/>
</dbReference>
<proteinExistence type="predicted"/>
<dbReference type="GO" id="GO:0016036">
    <property type="term" value="P:cellular response to phosphate starvation"/>
    <property type="evidence" value="ECO:0007669"/>
    <property type="project" value="TreeGrafter"/>
</dbReference>
<protein>
    <recommendedName>
        <fullName evidence="3">histidine kinase</fullName>
        <ecNumber evidence="3">2.7.13.3</ecNumber>
    </recommendedName>
</protein>
<reference evidence="10 12" key="1">
    <citation type="journal article" date="2015" name="Biotechnol. Bioeng.">
        <title>Genome sequence and phenotypic characterization of Caulobacter segnis.</title>
        <authorList>
            <person name="Patel S."/>
            <person name="Fletcher B."/>
            <person name="Scott D.C."/>
            <person name="Ely B."/>
        </authorList>
    </citation>
    <scope>NUCLEOTIDE SEQUENCE [LARGE SCALE GENOMIC DNA]</scope>
    <source>
        <strain evidence="10 12">PS02</strain>
    </source>
</reference>
<keyword evidence="8" id="KW-1133">Transmembrane helix</keyword>
<evidence type="ECO:0000256" key="6">
    <source>
        <dbReference type="ARBA" id="ARBA00022777"/>
    </source>
</evidence>
<dbReference type="CDD" id="cd00082">
    <property type="entry name" value="HisKA"/>
    <property type="match status" value="1"/>
</dbReference>
<evidence type="ECO:0000313" key="12">
    <source>
        <dbReference type="Proteomes" id="UP000077384"/>
    </source>
</evidence>
<dbReference type="AlphaFoldDB" id="A0A162JAB2"/>
<dbReference type="PRINTS" id="PR00344">
    <property type="entry name" value="BCTRLSENSOR"/>
</dbReference>
<keyword evidence="4" id="KW-0597">Phosphoprotein</keyword>
<evidence type="ECO:0000256" key="3">
    <source>
        <dbReference type="ARBA" id="ARBA00012438"/>
    </source>
</evidence>
<reference evidence="11 13" key="2">
    <citation type="journal article" date="2016" name="Front. Microbiol.">
        <title>Industrial Acetogenic Biocatalysts: A Comparative Metabolic and Genomic Analysis.</title>
        <authorList>
            <person name="Bengelsdorf F."/>
            <person name="Poehlein A."/>
            <person name="Sonja S."/>
            <person name="Erz C."/>
            <person name="Hummel T."/>
            <person name="Hoffmeister S."/>
            <person name="Daniel R."/>
            <person name="Durre P."/>
        </authorList>
    </citation>
    <scope>NUCLEOTIDE SEQUENCE [LARGE SCALE GENOMIC DNA]</scope>
    <source>
        <strain evidence="11 13">PTA-10522</strain>
    </source>
</reference>
<evidence type="ECO:0000259" key="9">
    <source>
        <dbReference type="PROSITE" id="PS50109"/>
    </source>
</evidence>
<name>A0A162JAB2_9CLOT</name>
<evidence type="ECO:0000256" key="4">
    <source>
        <dbReference type="ARBA" id="ARBA00022553"/>
    </source>
</evidence>
<dbReference type="EMBL" id="LITQ01000020">
    <property type="protein sequence ID" value="OAA92525.1"/>
    <property type="molecule type" value="Genomic_DNA"/>
</dbReference>
<dbReference type="GO" id="GO:0004721">
    <property type="term" value="F:phosphoprotein phosphatase activity"/>
    <property type="evidence" value="ECO:0007669"/>
    <property type="project" value="TreeGrafter"/>
</dbReference>
<dbReference type="SUPFAM" id="SSF47384">
    <property type="entry name" value="Homodimeric domain of signal transducing histidine kinase"/>
    <property type="match status" value="1"/>
</dbReference>
<comment type="subcellular location">
    <subcellularLocation>
        <location evidence="2">Membrane</location>
    </subcellularLocation>
</comment>
<evidence type="ECO:0000256" key="2">
    <source>
        <dbReference type="ARBA" id="ARBA00004370"/>
    </source>
</evidence>
<comment type="catalytic activity">
    <reaction evidence="1">
        <text>ATP + protein L-histidine = ADP + protein N-phospho-L-histidine.</text>
        <dbReference type="EC" id="2.7.13.3"/>
    </reaction>
</comment>
<evidence type="ECO:0000256" key="7">
    <source>
        <dbReference type="ARBA" id="ARBA00023012"/>
    </source>
</evidence>
<dbReference type="InterPro" id="IPR003661">
    <property type="entry name" value="HisK_dim/P_dom"/>
</dbReference>
<dbReference type="RefSeq" id="WP_063601581.1">
    <property type="nucleotide sequence ID" value="NZ_LITQ01000020.1"/>
</dbReference>
<dbReference type="Pfam" id="PF02518">
    <property type="entry name" value="HATPase_c"/>
    <property type="match status" value="1"/>
</dbReference>
<dbReference type="PATRIC" id="fig|1705578.3.peg.1396"/>
<dbReference type="InterPro" id="IPR050351">
    <property type="entry name" value="BphY/WalK/GraS-like"/>
</dbReference>
<dbReference type="InterPro" id="IPR036890">
    <property type="entry name" value="HATPase_C_sf"/>
</dbReference>
<dbReference type="SMART" id="SM00388">
    <property type="entry name" value="HisKA"/>
    <property type="match status" value="1"/>
</dbReference>
<dbReference type="Pfam" id="PF00512">
    <property type="entry name" value="HisKA"/>
    <property type="match status" value="1"/>
</dbReference>
<dbReference type="SUPFAM" id="SSF55874">
    <property type="entry name" value="ATPase domain of HSP90 chaperone/DNA topoisomerase II/histidine kinase"/>
    <property type="match status" value="1"/>
</dbReference>
<keyword evidence="7" id="KW-0902">Two-component regulatory system</keyword>
<sequence>MKEYYENPEIRKSSCIILILALLSILISSYTIDKSYERIKDSYVDNNAAVVGKIVKTHPELKNEVVAIITKNSSGEDIKSGREILKYYGYSTELNIGLMPQLENNYRNLIKFLLTSMVCFFAIVFLTNAILYIRIYKKLEKLILAAKNMLDYNFDIRIYENAEGTFAKFAYAFDNMRVILKNNFSQIQHEKDFLVNTLSDISHQIKTPISSLIIYNDILLNRKIDDNKKIEFLENSKNQLNRIEWLVKSLLQLAKLDAGAIKFKMISLDINKTVMESLKFLDIKAESKNVKLKFYPGRDKIMLKHDHNWISEAIVNVIKNAIEHTKSGGEVNVFTEVSQVCTRIIVKDNGEGIPKEELKHVFERFYKGKTNKSTESIGIGLALSKSIIDGNGGMIDVKSKIGKGTVFTITFLNTN</sequence>
<dbReference type="Gene3D" id="3.30.565.10">
    <property type="entry name" value="Histidine kinase-like ATPase, C-terminal domain"/>
    <property type="match status" value="1"/>
</dbReference>
<organism evidence="10 12">
    <name type="scientific">Clostridium coskatii</name>
    <dbReference type="NCBI Taxonomy" id="1705578"/>
    <lineage>
        <taxon>Bacteria</taxon>
        <taxon>Bacillati</taxon>
        <taxon>Bacillota</taxon>
        <taxon>Clostridia</taxon>
        <taxon>Eubacteriales</taxon>
        <taxon>Clostridiaceae</taxon>
        <taxon>Clostridium</taxon>
    </lineage>
</organism>
<dbReference type="InterPro" id="IPR005467">
    <property type="entry name" value="His_kinase_dom"/>
</dbReference>
<evidence type="ECO:0000313" key="13">
    <source>
        <dbReference type="Proteomes" id="UP000093694"/>
    </source>
</evidence>
<dbReference type="SMART" id="SM00387">
    <property type="entry name" value="HATPase_c"/>
    <property type="match status" value="1"/>
</dbReference>
<keyword evidence="13" id="KW-1185">Reference proteome</keyword>
<dbReference type="Proteomes" id="UP000077384">
    <property type="component" value="Unassembled WGS sequence"/>
</dbReference>
<dbReference type="PANTHER" id="PTHR45453">
    <property type="entry name" value="PHOSPHATE REGULON SENSOR PROTEIN PHOR"/>
    <property type="match status" value="1"/>
</dbReference>
<dbReference type="InterPro" id="IPR004358">
    <property type="entry name" value="Sig_transdc_His_kin-like_C"/>
</dbReference>
<comment type="caution">
    <text evidence="10">The sequence shown here is derived from an EMBL/GenBank/DDBJ whole genome shotgun (WGS) entry which is preliminary data.</text>
</comment>
<evidence type="ECO:0000256" key="5">
    <source>
        <dbReference type="ARBA" id="ARBA00022679"/>
    </source>
</evidence>
<dbReference type="CDD" id="cd00075">
    <property type="entry name" value="HATPase"/>
    <property type="match status" value="1"/>
</dbReference>
<keyword evidence="8" id="KW-0472">Membrane</keyword>
<evidence type="ECO:0000313" key="10">
    <source>
        <dbReference type="EMBL" id="OAA92525.1"/>
    </source>
</evidence>
<dbReference type="InterPro" id="IPR036097">
    <property type="entry name" value="HisK_dim/P_sf"/>
</dbReference>
<dbReference type="GO" id="GO:0005886">
    <property type="term" value="C:plasma membrane"/>
    <property type="evidence" value="ECO:0007669"/>
    <property type="project" value="TreeGrafter"/>
</dbReference>
<dbReference type="EMBL" id="LROR01000059">
    <property type="protein sequence ID" value="OBR92265.1"/>
    <property type="molecule type" value="Genomic_DNA"/>
</dbReference>